<feature type="transmembrane region" description="Helical" evidence="12">
    <location>
        <begin position="72"/>
        <end position="94"/>
    </location>
</feature>
<dbReference type="InterPro" id="IPR000515">
    <property type="entry name" value="MetI-like"/>
</dbReference>
<evidence type="ECO:0000259" key="13">
    <source>
        <dbReference type="PROSITE" id="PS50928"/>
    </source>
</evidence>
<feature type="transmembrane region" description="Helical" evidence="12">
    <location>
        <begin position="106"/>
        <end position="129"/>
    </location>
</feature>
<comment type="similarity">
    <text evidence="2 12">Belongs to the binding-protein-dependent transport system permease family.</text>
</comment>
<evidence type="ECO:0000256" key="4">
    <source>
        <dbReference type="ARBA" id="ARBA00022448"/>
    </source>
</evidence>
<dbReference type="Proteomes" id="UP000298179">
    <property type="component" value="Unassembled WGS sequence"/>
</dbReference>
<evidence type="ECO:0000256" key="11">
    <source>
        <dbReference type="ARBA" id="ARBA00040780"/>
    </source>
</evidence>
<evidence type="ECO:0000256" key="8">
    <source>
        <dbReference type="ARBA" id="ARBA00022989"/>
    </source>
</evidence>
<dbReference type="Gene3D" id="1.10.3720.10">
    <property type="entry name" value="MetI-like"/>
    <property type="match status" value="1"/>
</dbReference>
<dbReference type="Pfam" id="PF00528">
    <property type="entry name" value="BPD_transp_1"/>
    <property type="match status" value="1"/>
</dbReference>
<dbReference type="PANTHER" id="PTHR43227:SF9">
    <property type="entry name" value="SN-GLYCEROL-3-PHOSPHATE TRANSPORT SYSTEM PERMEASE PROTEIN UGPA"/>
    <property type="match status" value="1"/>
</dbReference>
<dbReference type="InterPro" id="IPR050809">
    <property type="entry name" value="UgpAE/MalFG_permease"/>
</dbReference>
<feature type="transmembrane region" description="Helical" evidence="12">
    <location>
        <begin position="202"/>
        <end position="228"/>
    </location>
</feature>
<evidence type="ECO:0000256" key="3">
    <source>
        <dbReference type="ARBA" id="ARBA00011557"/>
    </source>
</evidence>
<dbReference type="RefSeq" id="WP_134760581.1">
    <property type="nucleotide sequence ID" value="NZ_SOZD01000001.1"/>
</dbReference>
<keyword evidence="5" id="KW-1003">Cell membrane</keyword>
<feature type="transmembrane region" description="Helical" evidence="12">
    <location>
        <begin position="267"/>
        <end position="288"/>
    </location>
</feature>
<keyword evidence="6" id="KW-0997">Cell inner membrane</keyword>
<comment type="function">
    <text evidence="10">Part of the ABC transporter complex UgpBAEC involved in sn-glycerol-3-phosphate (G3P) import. Probably responsible for the translocation of the substrate across the membrane.</text>
</comment>
<feature type="transmembrane region" description="Helical" evidence="12">
    <location>
        <begin position="12"/>
        <end position="34"/>
    </location>
</feature>
<keyword evidence="7 12" id="KW-0812">Transmembrane</keyword>
<keyword evidence="15" id="KW-1185">Reference proteome</keyword>
<evidence type="ECO:0000256" key="5">
    <source>
        <dbReference type="ARBA" id="ARBA00022475"/>
    </source>
</evidence>
<dbReference type="PANTHER" id="PTHR43227">
    <property type="entry name" value="BLL4140 PROTEIN"/>
    <property type="match status" value="1"/>
</dbReference>
<protein>
    <recommendedName>
        <fullName evidence="11">sn-glycerol-3-phosphate transport system permease protein UgpA</fullName>
    </recommendedName>
</protein>
<evidence type="ECO:0000313" key="14">
    <source>
        <dbReference type="EMBL" id="TFF27712.1"/>
    </source>
</evidence>
<dbReference type="AlphaFoldDB" id="A0A4Y8RVB7"/>
<dbReference type="GO" id="GO:0055085">
    <property type="term" value="P:transmembrane transport"/>
    <property type="evidence" value="ECO:0007669"/>
    <property type="project" value="InterPro"/>
</dbReference>
<evidence type="ECO:0000256" key="7">
    <source>
        <dbReference type="ARBA" id="ARBA00022692"/>
    </source>
</evidence>
<dbReference type="SUPFAM" id="SSF161098">
    <property type="entry name" value="MetI-like"/>
    <property type="match status" value="1"/>
</dbReference>
<comment type="caution">
    <text evidence="14">The sequence shown here is derived from an EMBL/GenBank/DDBJ whole genome shotgun (WGS) entry which is preliminary data.</text>
</comment>
<keyword evidence="8 12" id="KW-1133">Transmembrane helix</keyword>
<proteinExistence type="inferred from homology"/>
<reference evidence="14 15" key="1">
    <citation type="submission" date="2019-03" db="EMBL/GenBank/DDBJ databases">
        <title>Jiella endophytica sp. nov., a novel endophytic bacterium isolated from root of Ficus microcarpa Linn. f.</title>
        <authorList>
            <person name="Tuo L."/>
        </authorList>
    </citation>
    <scope>NUCLEOTIDE SEQUENCE [LARGE SCALE GENOMIC DNA]</scope>
    <source>
        <strain evidence="14 15">CBS5Q-3</strain>
    </source>
</reference>
<feature type="domain" description="ABC transmembrane type-1" evidence="13">
    <location>
        <begin position="72"/>
        <end position="284"/>
    </location>
</feature>
<evidence type="ECO:0000313" key="15">
    <source>
        <dbReference type="Proteomes" id="UP000298179"/>
    </source>
</evidence>
<evidence type="ECO:0000256" key="2">
    <source>
        <dbReference type="ARBA" id="ARBA00009306"/>
    </source>
</evidence>
<dbReference type="InterPro" id="IPR035906">
    <property type="entry name" value="MetI-like_sf"/>
</dbReference>
<dbReference type="GO" id="GO:0005886">
    <property type="term" value="C:plasma membrane"/>
    <property type="evidence" value="ECO:0007669"/>
    <property type="project" value="UniProtKB-SubCell"/>
</dbReference>
<evidence type="ECO:0000256" key="1">
    <source>
        <dbReference type="ARBA" id="ARBA00004429"/>
    </source>
</evidence>
<feature type="transmembrane region" description="Helical" evidence="12">
    <location>
        <begin position="157"/>
        <end position="181"/>
    </location>
</feature>
<gene>
    <name evidence="14" type="primary">ugpA</name>
    <name evidence="14" type="ORF">E3C22_04450</name>
</gene>
<dbReference type="NCBIfam" id="NF007852">
    <property type="entry name" value="PRK10561.1"/>
    <property type="match status" value="1"/>
</dbReference>
<dbReference type="PROSITE" id="PS50928">
    <property type="entry name" value="ABC_TM1"/>
    <property type="match status" value="1"/>
</dbReference>
<keyword evidence="4 12" id="KW-0813">Transport</keyword>
<organism evidence="14 15">
    <name type="scientific">Jiella endophytica</name>
    <dbReference type="NCBI Taxonomy" id="2558362"/>
    <lineage>
        <taxon>Bacteria</taxon>
        <taxon>Pseudomonadati</taxon>
        <taxon>Pseudomonadota</taxon>
        <taxon>Alphaproteobacteria</taxon>
        <taxon>Hyphomicrobiales</taxon>
        <taxon>Aurantimonadaceae</taxon>
        <taxon>Jiella</taxon>
    </lineage>
</organism>
<comment type="subunit">
    <text evidence="3">The complex is composed of two ATP-binding proteins (UgpC), two transmembrane proteins (UgpA and UgpE) and a solute-binding protein (UgpB).</text>
</comment>
<dbReference type="OrthoDB" id="9773727at2"/>
<evidence type="ECO:0000256" key="10">
    <source>
        <dbReference type="ARBA" id="ARBA00037054"/>
    </source>
</evidence>
<sequence>MAEKRVVFRGWWFPALLLLPQLAITFVFFVWPALQAVRQSFYRGDAFGFGERFVGVSNYTALFTSQSYLASIWTTVVFSLGVTALTLVVSLGFAAAVDRILRGTSFYTAMLVWPYAIAPAVAGVLWWFMFDPSIGIVAYGLRALGVSWNHLLDGDDAMILIVVAAAWRQISYNFIFFLAGLQSIPRSVIEAAAIDGAGPIKRFFTIALPLLSPTLFFLIVIDIVYAFFETFGVIDATTRGGPGQSTTTLVYKTYVDGFLSQNFGSSAAQSVVLTGIVVALTVVQFRFVERRVHY</sequence>
<evidence type="ECO:0000256" key="9">
    <source>
        <dbReference type="ARBA" id="ARBA00023136"/>
    </source>
</evidence>
<dbReference type="CDD" id="cd06261">
    <property type="entry name" value="TM_PBP2"/>
    <property type="match status" value="1"/>
</dbReference>
<keyword evidence="9 12" id="KW-0472">Membrane</keyword>
<name>A0A4Y8RVB7_9HYPH</name>
<evidence type="ECO:0000256" key="12">
    <source>
        <dbReference type="RuleBase" id="RU363032"/>
    </source>
</evidence>
<evidence type="ECO:0000256" key="6">
    <source>
        <dbReference type="ARBA" id="ARBA00022519"/>
    </source>
</evidence>
<dbReference type="EMBL" id="SOZD01000001">
    <property type="protein sequence ID" value="TFF27712.1"/>
    <property type="molecule type" value="Genomic_DNA"/>
</dbReference>
<accession>A0A4Y8RVB7</accession>
<comment type="subcellular location">
    <subcellularLocation>
        <location evidence="1">Cell inner membrane</location>
        <topology evidence="1">Multi-pass membrane protein</topology>
    </subcellularLocation>
    <subcellularLocation>
        <location evidence="12">Cell membrane</location>
        <topology evidence="12">Multi-pass membrane protein</topology>
    </subcellularLocation>
</comment>